<dbReference type="AlphaFoldDB" id="A0AAX4NYF5"/>
<reference evidence="1 2" key="1">
    <citation type="submission" date="2024-03" db="EMBL/GenBank/DDBJ databases">
        <title>Complete genome sequence of the green alga Chloropicon roscoffensis RCC1871.</title>
        <authorList>
            <person name="Lemieux C."/>
            <person name="Pombert J.-F."/>
            <person name="Otis C."/>
            <person name="Turmel M."/>
        </authorList>
    </citation>
    <scope>NUCLEOTIDE SEQUENCE [LARGE SCALE GENOMIC DNA]</scope>
    <source>
        <strain evidence="1 2">RCC1871</strain>
    </source>
</reference>
<organism evidence="1 2">
    <name type="scientific">Chloropicon roscoffensis</name>
    <dbReference type="NCBI Taxonomy" id="1461544"/>
    <lineage>
        <taxon>Eukaryota</taxon>
        <taxon>Viridiplantae</taxon>
        <taxon>Chlorophyta</taxon>
        <taxon>Chloropicophyceae</taxon>
        <taxon>Chloropicales</taxon>
        <taxon>Chloropicaceae</taxon>
        <taxon>Chloropicon</taxon>
    </lineage>
</organism>
<evidence type="ECO:0000313" key="1">
    <source>
        <dbReference type="EMBL" id="WZN59122.1"/>
    </source>
</evidence>
<name>A0AAX4NYF5_9CHLO</name>
<dbReference type="Proteomes" id="UP001472866">
    <property type="component" value="Chromosome 01"/>
</dbReference>
<gene>
    <name evidence="1" type="ORF">HKI87_01g06470</name>
</gene>
<evidence type="ECO:0000313" key="2">
    <source>
        <dbReference type="Proteomes" id="UP001472866"/>
    </source>
</evidence>
<accession>A0AAX4NYF5</accession>
<protein>
    <submittedName>
        <fullName evidence="1">Uncharacterized protein</fullName>
    </submittedName>
</protein>
<keyword evidence="2" id="KW-1185">Reference proteome</keyword>
<dbReference type="EMBL" id="CP151501">
    <property type="protein sequence ID" value="WZN59122.1"/>
    <property type="molecule type" value="Genomic_DNA"/>
</dbReference>
<proteinExistence type="predicted"/>
<sequence length="221" mass="24651">MNVVTIDGLQEVGVKRENEEYYKSKQRKEKAMEEATAAASTSDRGGVGVVKDAASGITVDLSGFRPVNRLRDNIKSMYAVEVLKGEGMGQTTLKQTHVYIRVQPEVQTDHNGKSTKARVVRSFEPGKGGQAQAIKNTRAIFEDIEQTLEFVDNTNKETFDRALERENYLDSKGTAVEQRRIVGQSTLKQMEFFAKRCGELGLQKTPAEIVARMILMNGVQF</sequence>